<reference evidence="2" key="1">
    <citation type="submission" date="2023-03" db="EMBL/GenBank/DDBJ databases">
        <title>Massive genome expansion in bonnet fungi (Mycena s.s.) driven by repeated elements and novel gene families across ecological guilds.</title>
        <authorList>
            <consortium name="Lawrence Berkeley National Laboratory"/>
            <person name="Harder C.B."/>
            <person name="Miyauchi S."/>
            <person name="Viragh M."/>
            <person name="Kuo A."/>
            <person name="Thoen E."/>
            <person name="Andreopoulos B."/>
            <person name="Lu D."/>
            <person name="Skrede I."/>
            <person name="Drula E."/>
            <person name="Henrissat B."/>
            <person name="Morin E."/>
            <person name="Kohler A."/>
            <person name="Barry K."/>
            <person name="LaButti K."/>
            <person name="Morin E."/>
            <person name="Salamov A."/>
            <person name="Lipzen A."/>
            <person name="Mereny Z."/>
            <person name="Hegedus B."/>
            <person name="Baldrian P."/>
            <person name="Stursova M."/>
            <person name="Weitz H."/>
            <person name="Taylor A."/>
            <person name="Grigoriev I.V."/>
            <person name="Nagy L.G."/>
            <person name="Martin F."/>
            <person name="Kauserud H."/>
        </authorList>
    </citation>
    <scope>NUCLEOTIDE SEQUENCE</scope>
    <source>
        <strain evidence="2">CBHHK067</strain>
    </source>
</reference>
<feature type="compositionally biased region" description="Basic and acidic residues" evidence="1">
    <location>
        <begin position="354"/>
        <end position="377"/>
    </location>
</feature>
<dbReference type="EMBL" id="JARKIE010000169">
    <property type="protein sequence ID" value="KAJ7671993.1"/>
    <property type="molecule type" value="Genomic_DNA"/>
</dbReference>
<feature type="region of interest" description="Disordered" evidence="1">
    <location>
        <begin position="349"/>
        <end position="377"/>
    </location>
</feature>
<dbReference type="AlphaFoldDB" id="A0AAD7GAA9"/>
<organism evidence="2 3">
    <name type="scientific">Mycena rosella</name>
    <name type="common">Pink bonnet</name>
    <name type="synonym">Agaricus rosellus</name>
    <dbReference type="NCBI Taxonomy" id="1033263"/>
    <lineage>
        <taxon>Eukaryota</taxon>
        <taxon>Fungi</taxon>
        <taxon>Dikarya</taxon>
        <taxon>Basidiomycota</taxon>
        <taxon>Agaricomycotina</taxon>
        <taxon>Agaricomycetes</taxon>
        <taxon>Agaricomycetidae</taxon>
        <taxon>Agaricales</taxon>
        <taxon>Marasmiineae</taxon>
        <taxon>Mycenaceae</taxon>
        <taxon>Mycena</taxon>
    </lineage>
</organism>
<protein>
    <submittedName>
        <fullName evidence="2">Uncharacterized protein</fullName>
    </submittedName>
</protein>
<evidence type="ECO:0000256" key="1">
    <source>
        <dbReference type="SAM" id="MobiDB-lite"/>
    </source>
</evidence>
<name>A0AAD7GAA9_MYCRO</name>
<accession>A0AAD7GAA9</accession>
<evidence type="ECO:0000313" key="2">
    <source>
        <dbReference type="EMBL" id="KAJ7671993.1"/>
    </source>
</evidence>
<dbReference type="Proteomes" id="UP001221757">
    <property type="component" value="Unassembled WGS sequence"/>
</dbReference>
<feature type="compositionally biased region" description="Basic and acidic residues" evidence="1">
    <location>
        <begin position="225"/>
        <end position="255"/>
    </location>
</feature>
<keyword evidence="3" id="KW-1185">Reference proteome</keyword>
<feature type="region of interest" description="Disordered" evidence="1">
    <location>
        <begin position="218"/>
        <end position="263"/>
    </location>
</feature>
<comment type="caution">
    <text evidence="2">The sequence shown here is derived from an EMBL/GenBank/DDBJ whole genome shotgun (WGS) entry which is preliminary data.</text>
</comment>
<evidence type="ECO:0000313" key="3">
    <source>
        <dbReference type="Proteomes" id="UP001221757"/>
    </source>
</evidence>
<sequence>MSASVSGSEWAAMTRVHSDSRNLPLADWEFLPLGTICLLRYLDTEFEDHENPALAAIFIEAIPQVVEILHAFQHTHPIIDHVDKYFANKPVQARRQKLAEWMAAFGLVSTPELDAVLQPVLEVLLVHAHLADLPESDRNERVMGVGSALLQLLAVQDQLKEPLNLNGDLLNDLLDGRVVHCPSDGDRSLDAMFASIPLPRRAEHSRVWDRALLKGNSGSAKPRGRVADEEIAKSEKAGRCTKRKADEQMEGEKVGKRAKKAQIAEEKKRFTPTPQRLRSGKAREWRRQTCQTWKYFRHVRRGQHGCIRARWAQQRGEKDNGLEISGVSDVKHGNIAAMSASIKRHFPPARINGGKHEKEIEKGKREERRGEFHWELS</sequence>
<gene>
    <name evidence="2" type="ORF">B0H17DRAFT_1141284</name>
</gene>
<proteinExistence type="predicted"/>